<dbReference type="Pfam" id="PF08659">
    <property type="entry name" value="KR"/>
    <property type="match status" value="1"/>
</dbReference>
<dbReference type="InterPro" id="IPR049900">
    <property type="entry name" value="PKS_mFAS_DH"/>
</dbReference>
<sequence length="1877" mass="195741">MSDDDVVIVGMACRFPDADDPGQLWQSVLGRRRSFRPLPPQRLPLHDYGGEGVDQTYLTRAAVLDSWQFDRAAFRISRESYRAADPAHWLALEVSAAALRDAGLPDGDGADRDRIGVVLGNSLTGEFSRASTMRMRWPYLRRVVAESLGAADVEPARLSAILTDLEQRVKDPFPAPTDESLAGALANTIAGRVCNYFDFHGTGYTVDAACASSLVAVATAADAVSSGQLEVALAGGVDLSLDPLELVGFSRVGALARGDMRVYDADPTGFLPGEGCGVVVLCRASFAAANDLRVYARLAGWATSSDGSGGLTRPEASGQRLALTRAYQRAGVEPGRVELIEGHGTGTAVGDATEIRTLLDVRGNTPSRAALGTIKANIGHTKAAAGIAGLIKATLAVHRQVVPPATGVVRPHPLLDKPGASVELLDRARPWRTDDRYAAVNAMGFGGINAHVVLAGAAPTTRRALSRPEQRLSTPHPDHEVVVAAARRPDELDQELATLLAATGTLSRAELTDLAAAQAGRTPSGLPYRFAAAVRTVDDLVTALDEARKRLAAGERRVLDPGRGLFLTAGAPLRVALLMSGQAAPVRAGAGALGPLLGELPRAYEDQLRLPAEGPAGTEVAQPAILRASLAGLRWLDALGVRATAAAGHSLGELAALVWAGALGEDDAYTLVRHRARAMAAAGDAPSAMAGIGADFGTVTELVAGTGAVIAADNAPDQVVVSGYRKQVEAVLAAARARGITGGLLAVSAAFHSPVMAPAREPLRKAASRAGWRDPARPLVSTVTGDWWTTDDPVDVLVRQLTEPVRFREALARLDADLLVEVGPGHILSRLTDRPAVSLDVGAESAAGVAAATAALFAAGACDDVQAWFGRRATRPFDPAAPRDFLANPCETGATGAVFATAPPPPPVEADPVVARPGADPLEATIVQLTGAIGLDRTVVTPGSRLLADLHLTSLRVGQLANEVATALGRAVPRDPLSLATATVAEFADAIDGLPAAGTDDPGPPPGVASWVRPFVHRLEAEAAEPAGREDRDWQIVAEGHPYAERLRAVFPPVPGAAPARLLALPPGLDPVPVETVTAALRACDADGLPLVVVHSGGIGAAVGRSLAAEHPEVPVLVVDVPDSADALDWADAFDRAAAEAHRPWAGYAEVVLGSGGGRFVPVVHPLTAAPWDGTALPLAPGDVCLVTGGAKGIGAECAAALAEATGATMVLLGRSPADDPDVRATLNRIPKALYRRADVTDRDALHAVLAEVRSTAGPVRVLLHAAGHNEPGVLGELTAERLRRTLAAKTGGWDNVLDGLDRSQLRCAVAFGSVIGTIGLPGESDYAIANDWLARRCTELAATDPGPRWLNIEWSAWAGAGMGARLGVLDSLARQGLGLIGLEDGADMLLRLLSAPELPPTVLVGGRIPATPALRWPPVEPGPRRFLENRPVTCPGVELVADAVLSLGSDPYLADHRIDGQPVLPAVFGLEAMAQAGAALGVPAVPGSFDDVRLVTPVTVPERADRTVRTAALIGDDGIDFVVRSEESGFATDHFAARFRSGPPAAAMAVEPAPRGPLLDASGLYGPLFFHGERFRRVEGYAVLSPYRCSAQVLARDVRWFGGFQPQPLELGDPGARDAVLHLLQACVPDRRVLPSGVRRLVVHRRAEGRLHVDARQRSEDGDSFVFDVVVRDEAGDPVEEWHGLALRAIAPRPAAPLPVELTGAALTRSLRRRHPETSLHLAVAAGARPDRERTAEVAAWLTGQPVTRAADGRLVTAGAGVSASHLAGRVLIATGAPGTAVDWEPADGEPALDAATTAVAEELGRTARAARVRAWTCREVLAKHGLPPDAPLTVEARGPDDWVLLRSGDYRIASTVVETTAGRVGVAVGSGDLRA</sequence>
<dbReference type="InterPro" id="IPR036736">
    <property type="entry name" value="ACP-like_sf"/>
</dbReference>
<dbReference type="PROSITE" id="PS52019">
    <property type="entry name" value="PKS_MFAS_DH"/>
    <property type="match status" value="1"/>
</dbReference>
<dbReference type="PANTHER" id="PTHR43775">
    <property type="entry name" value="FATTY ACID SYNTHASE"/>
    <property type="match status" value="1"/>
</dbReference>
<dbReference type="Gene3D" id="3.40.50.720">
    <property type="entry name" value="NAD(P)-binding Rossmann-like Domain"/>
    <property type="match status" value="1"/>
</dbReference>
<evidence type="ECO:0000256" key="3">
    <source>
        <dbReference type="ARBA" id="ARBA00022679"/>
    </source>
</evidence>
<dbReference type="Pfam" id="PF14765">
    <property type="entry name" value="PS-DH"/>
    <property type="match status" value="1"/>
</dbReference>
<protein>
    <submittedName>
        <fullName evidence="8">SDR family NAD(P)-dependent oxidoreductase</fullName>
    </submittedName>
</protein>
<dbReference type="InterPro" id="IPR050091">
    <property type="entry name" value="PKS_NRPS_Biosynth_Enz"/>
</dbReference>
<dbReference type="InterPro" id="IPR001227">
    <property type="entry name" value="Ac_transferase_dom_sf"/>
</dbReference>
<evidence type="ECO:0000313" key="8">
    <source>
        <dbReference type="EMBL" id="MBM2614215.1"/>
    </source>
</evidence>
<keyword evidence="1" id="KW-0596">Phosphopantetheine</keyword>
<feature type="domain" description="Ketosynthase family 3 (KS3)" evidence="6">
    <location>
        <begin position="3"/>
        <end position="456"/>
    </location>
</feature>
<dbReference type="SUPFAM" id="SSF53901">
    <property type="entry name" value="Thiolase-like"/>
    <property type="match status" value="1"/>
</dbReference>
<dbReference type="SMART" id="SM00827">
    <property type="entry name" value="PKS_AT"/>
    <property type="match status" value="1"/>
</dbReference>
<dbReference type="Pfam" id="PF00698">
    <property type="entry name" value="Acyl_transf_1"/>
    <property type="match status" value="1"/>
</dbReference>
<feature type="region of interest" description="N-terminal hotdog fold" evidence="5">
    <location>
        <begin position="1425"/>
        <end position="1547"/>
    </location>
</feature>
<keyword evidence="9" id="KW-1185">Reference proteome</keyword>
<dbReference type="InterPro" id="IPR057326">
    <property type="entry name" value="KR_dom"/>
</dbReference>
<keyword evidence="3" id="KW-0808">Transferase</keyword>
<name>A0ABS2A2Z5_9ACTN</name>
<dbReference type="CDD" id="cd00833">
    <property type="entry name" value="PKS"/>
    <property type="match status" value="1"/>
</dbReference>
<evidence type="ECO:0000256" key="2">
    <source>
        <dbReference type="ARBA" id="ARBA00022553"/>
    </source>
</evidence>
<dbReference type="InterPro" id="IPR014031">
    <property type="entry name" value="Ketoacyl_synth_C"/>
</dbReference>
<dbReference type="PROSITE" id="PS52004">
    <property type="entry name" value="KS3_2"/>
    <property type="match status" value="1"/>
</dbReference>
<dbReference type="SUPFAM" id="SSF47336">
    <property type="entry name" value="ACP-like"/>
    <property type="match status" value="1"/>
</dbReference>
<dbReference type="Gene3D" id="3.40.366.10">
    <property type="entry name" value="Malonyl-Coenzyme A Acyl Carrier Protein, domain 2"/>
    <property type="match status" value="1"/>
</dbReference>
<dbReference type="InterPro" id="IPR049551">
    <property type="entry name" value="PKS_DH_C"/>
</dbReference>
<dbReference type="InterPro" id="IPR020807">
    <property type="entry name" value="PKS_DH"/>
</dbReference>
<evidence type="ECO:0000259" key="7">
    <source>
        <dbReference type="PROSITE" id="PS52019"/>
    </source>
</evidence>
<gene>
    <name evidence="8" type="ORF">JIG36_01425</name>
</gene>
<dbReference type="EMBL" id="JAENHP010000001">
    <property type="protein sequence ID" value="MBM2614215.1"/>
    <property type="molecule type" value="Genomic_DNA"/>
</dbReference>
<dbReference type="InterPro" id="IPR016036">
    <property type="entry name" value="Malonyl_transacylase_ACP-bd"/>
</dbReference>
<evidence type="ECO:0000259" key="6">
    <source>
        <dbReference type="PROSITE" id="PS52004"/>
    </source>
</evidence>
<dbReference type="SUPFAM" id="SSF55048">
    <property type="entry name" value="Probable ACP-binding domain of malonyl-CoA ACP transacylase"/>
    <property type="match status" value="1"/>
</dbReference>
<dbReference type="Gene3D" id="1.10.1200.10">
    <property type="entry name" value="ACP-like"/>
    <property type="match status" value="1"/>
</dbReference>
<dbReference type="Pfam" id="PF02801">
    <property type="entry name" value="Ketoacyl-synt_C"/>
    <property type="match status" value="1"/>
</dbReference>
<feature type="region of interest" description="C-terminal hotdog fold" evidence="5">
    <location>
        <begin position="1557"/>
        <end position="1697"/>
    </location>
</feature>
<dbReference type="SMART" id="SM00825">
    <property type="entry name" value="PKS_KS"/>
    <property type="match status" value="1"/>
</dbReference>
<feature type="active site" description="Proton acceptor; for dehydratase activity" evidence="5">
    <location>
        <position position="1457"/>
    </location>
</feature>
<evidence type="ECO:0000256" key="4">
    <source>
        <dbReference type="ARBA" id="ARBA00023315"/>
    </source>
</evidence>
<dbReference type="InterPro" id="IPR042104">
    <property type="entry name" value="PKS_dehydratase_sf"/>
</dbReference>
<dbReference type="RefSeq" id="WP_203374125.1">
    <property type="nucleotide sequence ID" value="NZ_JAENHP010000001.1"/>
</dbReference>
<dbReference type="SUPFAM" id="SSF51735">
    <property type="entry name" value="NAD(P)-binding Rossmann-fold domains"/>
    <property type="match status" value="1"/>
</dbReference>
<evidence type="ECO:0000256" key="1">
    <source>
        <dbReference type="ARBA" id="ARBA00022450"/>
    </source>
</evidence>
<proteinExistence type="predicted"/>
<dbReference type="InterPro" id="IPR020841">
    <property type="entry name" value="PKS_Beta-ketoAc_synthase_dom"/>
</dbReference>
<dbReference type="InterPro" id="IPR013968">
    <property type="entry name" value="PKS_KR"/>
</dbReference>
<dbReference type="SMART" id="SM00826">
    <property type="entry name" value="PKS_DH"/>
    <property type="match status" value="1"/>
</dbReference>
<dbReference type="Pfam" id="PF21089">
    <property type="entry name" value="PKS_DH_N"/>
    <property type="match status" value="1"/>
</dbReference>
<keyword evidence="4" id="KW-0012">Acyltransferase</keyword>
<dbReference type="InterPro" id="IPR016035">
    <property type="entry name" value="Acyl_Trfase/lysoPLipase"/>
</dbReference>
<dbReference type="InterPro" id="IPR036291">
    <property type="entry name" value="NAD(P)-bd_dom_sf"/>
</dbReference>
<dbReference type="Proteomes" id="UP000632138">
    <property type="component" value="Unassembled WGS sequence"/>
</dbReference>
<dbReference type="SUPFAM" id="SSF52151">
    <property type="entry name" value="FabD/lysophospholipase-like"/>
    <property type="match status" value="1"/>
</dbReference>
<evidence type="ECO:0000256" key="5">
    <source>
        <dbReference type="PROSITE-ProRule" id="PRU01363"/>
    </source>
</evidence>
<dbReference type="InterPro" id="IPR014030">
    <property type="entry name" value="Ketoacyl_synth_N"/>
</dbReference>
<dbReference type="InterPro" id="IPR016039">
    <property type="entry name" value="Thiolase-like"/>
</dbReference>
<accession>A0ABS2A2Z5</accession>
<evidence type="ECO:0000313" key="9">
    <source>
        <dbReference type="Proteomes" id="UP000632138"/>
    </source>
</evidence>
<dbReference type="InterPro" id="IPR049552">
    <property type="entry name" value="PKS_DH_N"/>
</dbReference>
<dbReference type="Gene3D" id="3.10.129.110">
    <property type="entry name" value="Polyketide synthase dehydratase"/>
    <property type="match status" value="1"/>
</dbReference>
<dbReference type="InterPro" id="IPR014043">
    <property type="entry name" value="Acyl_transferase_dom"/>
</dbReference>
<feature type="domain" description="PKS/mFAS DH" evidence="7">
    <location>
        <begin position="1425"/>
        <end position="1697"/>
    </location>
</feature>
<dbReference type="Gene3D" id="3.40.47.10">
    <property type="match status" value="1"/>
</dbReference>
<dbReference type="PANTHER" id="PTHR43775:SF51">
    <property type="entry name" value="INACTIVE PHENOLPHTHIOCEROL SYNTHESIS POLYKETIDE SYNTHASE TYPE I PKS1-RELATED"/>
    <property type="match status" value="1"/>
</dbReference>
<comment type="caution">
    <text evidence="8">The sequence shown here is derived from an EMBL/GenBank/DDBJ whole genome shotgun (WGS) entry which is preliminary data.</text>
</comment>
<organism evidence="8 9">
    <name type="scientific">Paractinoplanes ovalisporus</name>
    <dbReference type="NCBI Taxonomy" id="2810368"/>
    <lineage>
        <taxon>Bacteria</taxon>
        <taxon>Bacillati</taxon>
        <taxon>Actinomycetota</taxon>
        <taxon>Actinomycetes</taxon>
        <taxon>Micromonosporales</taxon>
        <taxon>Micromonosporaceae</taxon>
        <taxon>Paractinoplanes</taxon>
    </lineage>
</organism>
<keyword evidence="2" id="KW-0597">Phosphoprotein</keyword>
<dbReference type="Pfam" id="PF00109">
    <property type="entry name" value="ketoacyl-synt"/>
    <property type="match status" value="1"/>
</dbReference>
<dbReference type="SMART" id="SM00822">
    <property type="entry name" value="PKS_KR"/>
    <property type="match status" value="1"/>
</dbReference>
<feature type="active site" description="Proton donor; for dehydratase activity" evidence="5">
    <location>
        <position position="1619"/>
    </location>
</feature>
<reference evidence="8 9" key="1">
    <citation type="submission" date="2021-01" db="EMBL/GenBank/DDBJ databases">
        <title>Actinoplanes sp. nov. LDG1-06 isolated from lichen.</title>
        <authorList>
            <person name="Saeng-In P."/>
            <person name="Phongsopitanun W."/>
            <person name="Kanchanasin P."/>
            <person name="Yuki M."/>
            <person name="Kudo T."/>
            <person name="Ohkuma M."/>
            <person name="Tanasupawat S."/>
        </authorList>
    </citation>
    <scope>NUCLEOTIDE SEQUENCE [LARGE SCALE GENOMIC DNA]</scope>
    <source>
        <strain evidence="8 9">LDG1-06</strain>
    </source>
</reference>